<dbReference type="InterPro" id="IPR029058">
    <property type="entry name" value="AB_hydrolase_fold"/>
</dbReference>
<proteinExistence type="predicted"/>
<comment type="caution">
    <text evidence="2">The sequence shown here is derived from an EMBL/GenBank/DDBJ whole genome shotgun (WGS) entry which is preliminary data.</text>
</comment>
<sequence length="314" mass="35201">MTYSQQQAWKDIEQFLPRDFHLSPDHLPTEEWWAWQGHNIHLDTFRNPQAQIKVILFHGVGTNGRQLNLVLGGQLAKRGYEVIAIDLPGYGMTQVGAGINIAYDDWVQAGNQLIINEQAHDERPIVLYGLSAGGMLAYDVAAENKHIKAIAGMTFLDPQNSVVRDQISLNKWMSRVGSSTAHWTAKSAFKNTKIPIRWVSKMSALVNNPQALDVFLADKSSAGNMVSVAFLDSYLNHTRAIQPEDFNLAPILLAQPEKDRWTPLALSELFLKRIQHVPVKTVILKNAGHYPLEQPGLNQMVNAIDAFYKANAYH</sequence>
<dbReference type="PANTHER" id="PTHR43689">
    <property type="entry name" value="HYDROLASE"/>
    <property type="match status" value="1"/>
</dbReference>
<gene>
    <name evidence="2" type="ORF">D9K81_08310</name>
</gene>
<dbReference type="InterPro" id="IPR022742">
    <property type="entry name" value="Hydrolase_4"/>
</dbReference>
<dbReference type="PANTHER" id="PTHR43689:SF8">
    <property type="entry name" value="ALPHA_BETA-HYDROLASES SUPERFAMILY PROTEIN"/>
    <property type="match status" value="1"/>
</dbReference>
<name>A0ABX9TX63_9GAMM</name>
<dbReference type="SUPFAM" id="SSF53474">
    <property type="entry name" value="alpha/beta-Hydrolases"/>
    <property type="match status" value="1"/>
</dbReference>
<dbReference type="Gene3D" id="3.40.50.1820">
    <property type="entry name" value="alpha/beta hydrolase"/>
    <property type="match status" value="1"/>
</dbReference>
<dbReference type="Pfam" id="PF12146">
    <property type="entry name" value="Hydrolase_4"/>
    <property type="match status" value="1"/>
</dbReference>
<dbReference type="PRINTS" id="PR00111">
    <property type="entry name" value="ABHYDROLASE"/>
</dbReference>
<feature type="domain" description="Serine aminopeptidase S33" evidence="1">
    <location>
        <begin position="50"/>
        <end position="290"/>
    </location>
</feature>
<protein>
    <submittedName>
        <fullName evidence="2">Alpha/beta fold hydrolase</fullName>
    </submittedName>
</protein>
<reference evidence="2 3" key="1">
    <citation type="submission" date="2018-09" db="EMBL/GenBank/DDBJ databases">
        <title>The draft genome of Acinetobacter sp. strains.</title>
        <authorList>
            <person name="Qin J."/>
            <person name="Feng Y."/>
            <person name="Zong Z."/>
        </authorList>
    </citation>
    <scope>NUCLEOTIDE SEQUENCE [LARGE SCALE GENOMIC DNA]</scope>
    <source>
        <strain evidence="2 3">WCHAc060005</strain>
    </source>
</reference>
<keyword evidence="2" id="KW-0378">Hydrolase</keyword>
<keyword evidence="3" id="KW-1185">Reference proteome</keyword>
<evidence type="ECO:0000313" key="3">
    <source>
        <dbReference type="Proteomes" id="UP000280271"/>
    </source>
</evidence>
<accession>A0ABX9TX63</accession>
<evidence type="ECO:0000313" key="2">
    <source>
        <dbReference type="EMBL" id="RLL22182.1"/>
    </source>
</evidence>
<dbReference type="InterPro" id="IPR000073">
    <property type="entry name" value="AB_hydrolase_1"/>
</dbReference>
<dbReference type="GO" id="GO:0016787">
    <property type="term" value="F:hydrolase activity"/>
    <property type="evidence" value="ECO:0007669"/>
    <property type="project" value="UniProtKB-KW"/>
</dbReference>
<evidence type="ECO:0000259" key="1">
    <source>
        <dbReference type="Pfam" id="PF12146"/>
    </source>
</evidence>
<organism evidence="2 3">
    <name type="scientific">Acinetobacter chengduensis</name>
    <dbReference type="NCBI Taxonomy" id="2420890"/>
    <lineage>
        <taxon>Bacteria</taxon>
        <taxon>Pseudomonadati</taxon>
        <taxon>Pseudomonadota</taxon>
        <taxon>Gammaproteobacteria</taxon>
        <taxon>Moraxellales</taxon>
        <taxon>Moraxellaceae</taxon>
        <taxon>Acinetobacter</taxon>
    </lineage>
</organism>
<dbReference type="EMBL" id="RCHC01000007">
    <property type="protein sequence ID" value="RLL22182.1"/>
    <property type="molecule type" value="Genomic_DNA"/>
</dbReference>
<dbReference type="Proteomes" id="UP000280271">
    <property type="component" value="Unassembled WGS sequence"/>
</dbReference>